<dbReference type="AlphaFoldDB" id="A0A654EX93"/>
<evidence type="ECO:0000313" key="3">
    <source>
        <dbReference type="Proteomes" id="UP000426265"/>
    </source>
</evidence>
<dbReference type="PANTHER" id="PTHR45749">
    <property type="match status" value="1"/>
</dbReference>
<evidence type="ECO:0000259" key="1">
    <source>
        <dbReference type="SMART" id="SM00597"/>
    </source>
</evidence>
<sequence>MRRFNPDWFDLYSGWLEYSVKKDKAYCLGCYLFRDYLENKSASDTFATKGFDTWKNPQSLREHVGLVNSFHNNALKRADCLMRQGQSIVHAFYKQDDIVKGEYRIKLNASIDCCRYLVRQGLPFRGHDESVDSANRGNFLELVKYTAGQNEVVSKVVLENAPNNNQMIRGQDYDGASNMKASCKRKDRVRDEFRKKLEEGINQGQIKTGKGLNQQLSL</sequence>
<dbReference type="SMART" id="SM00597">
    <property type="entry name" value="ZnF_TTF"/>
    <property type="match status" value="1"/>
</dbReference>
<evidence type="ECO:0000313" key="2">
    <source>
        <dbReference type="EMBL" id="VYS52162.1"/>
    </source>
</evidence>
<organism evidence="2 3">
    <name type="scientific">Arabidopsis thaliana</name>
    <name type="common">Mouse-ear cress</name>
    <dbReference type="NCBI Taxonomy" id="3702"/>
    <lineage>
        <taxon>Eukaryota</taxon>
        <taxon>Viridiplantae</taxon>
        <taxon>Streptophyta</taxon>
        <taxon>Embryophyta</taxon>
        <taxon>Tracheophyta</taxon>
        <taxon>Spermatophyta</taxon>
        <taxon>Magnoliopsida</taxon>
        <taxon>eudicotyledons</taxon>
        <taxon>Gunneridae</taxon>
        <taxon>Pentapetalae</taxon>
        <taxon>rosids</taxon>
        <taxon>malvids</taxon>
        <taxon>Brassicales</taxon>
        <taxon>Brassicaceae</taxon>
        <taxon>Camelineae</taxon>
        <taxon>Arabidopsis</taxon>
    </lineage>
</organism>
<proteinExistence type="predicted"/>
<dbReference type="PANTHER" id="PTHR45749:SF37">
    <property type="entry name" value="OS05G0311600 PROTEIN"/>
    <property type="match status" value="1"/>
</dbReference>
<dbReference type="Proteomes" id="UP000426265">
    <property type="component" value="Unassembled WGS sequence"/>
</dbReference>
<dbReference type="InterPro" id="IPR025398">
    <property type="entry name" value="DUF4371"/>
</dbReference>
<protein>
    <recommendedName>
        <fullName evidence="1">TTF-type domain-containing protein</fullName>
    </recommendedName>
</protein>
<dbReference type="EMBL" id="CACRSJ010000105">
    <property type="protein sequence ID" value="VYS52162.1"/>
    <property type="molecule type" value="Genomic_DNA"/>
</dbReference>
<gene>
    <name evidence="2" type="ORF">AN1_LOCUS7624</name>
</gene>
<accession>A0A654EX93</accession>
<reference evidence="2 3" key="1">
    <citation type="submission" date="2019-11" db="EMBL/GenBank/DDBJ databases">
        <authorList>
            <person name="Jiao W.-B."/>
            <person name="Schneeberger K."/>
        </authorList>
    </citation>
    <scope>NUCLEOTIDE SEQUENCE [LARGE SCALE GENOMIC DNA]</scope>
    <source>
        <strain evidence="3">cv. An-1</strain>
    </source>
</reference>
<dbReference type="ExpressionAtlas" id="A0A654EX93">
    <property type="expression patterns" value="baseline and differential"/>
</dbReference>
<dbReference type="Pfam" id="PF14291">
    <property type="entry name" value="DUF4371"/>
    <property type="match status" value="1"/>
</dbReference>
<dbReference type="InterPro" id="IPR006580">
    <property type="entry name" value="Znf_TTF"/>
</dbReference>
<feature type="domain" description="TTF-type" evidence="1">
    <location>
        <begin position="2"/>
        <end position="94"/>
    </location>
</feature>
<name>A0A654EX93_ARATH</name>